<dbReference type="EMBL" id="SEOQ01000249">
    <property type="protein sequence ID" value="TFY66416.1"/>
    <property type="molecule type" value="Genomic_DNA"/>
</dbReference>
<reference evidence="2 3" key="1">
    <citation type="submission" date="2019-02" db="EMBL/GenBank/DDBJ databases">
        <title>Genome sequencing of the rare red list fungi Dentipellis fragilis.</title>
        <authorList>
            <person name="Buettner E."/>
            <person name="Kellner H."/>
        </authorList>
    </citation>
    <scope>NUCLEOTIDE SEQUENCE [LARGE SCALE GENOMIC DNA]</scope>
    <source>
        <strain evidence="2 3">DSM 105465</strain>
    </source>
</reference>
<evidence type="ECO:0000256" key="1">
    <source>
        <dbReference type="SAM" id="MobiDB-lite"/>
    </source>
</evidence>
<gene>
    <name evidence="2" type="ORF">EVG20_g4668</name>
</gene>
<keyword evidence="3" id="KW-1185">Reference proteome</keyword>
<evidence type="ECO:0000313" key="3">
    <source>
        <dbReference type="Proteomes" id="UP000298327"/>
    </source>
</evidence>
<comment type="caution">
    <text evidence="2">The sequence shown here is derived from an EMBL/GenBank/DDBJ whole genome shotgun (WGS) entry which is preliminary data.</text>
</comment>
<organism evidence="2 3">
    <name type="scientific">Dentipellis fragilis</name>
    <dbReference type="NCBI Taxonomy" id="205917"/>
    <lineage>
        <taxon>Eukaryota</taxon>
        <taxon>Fungi</taxon>
        <taxon>Dikarya</taxon>
        <taxon>Basidiomycota</taxon>
        <taxon>Agaricomycotina</taxon>
        <taxon>Agaricomycetes</taxon>
        <taxon>Russulales</taxon>
        <taxon>Hericiaceae</taxon>
        <taxon>Dentipellis</taxon>
    </lineage>
</organism>
<feature type="region of interest" description="Disordered" evidence="1">
    <location>
        <begin position="166"/>
        <end position="234"/>
    </location>
</feature>
<protein>
    <submittedName>
        <fullName evidence="2">Uncharacterized protein</fullName>
    </submittedName>
</protein>
<feature type="compositionally biased region" description="Low complexity" evidence="1">
    <location>
        <begin position="180"/>
        <end position="232"/>
    </location>
</feature>
<feature type="compositionally biased region" description="Polar residues" evidence="1">
    <location>
        <begin position="166"/>
        <end position="179"/>
    </location>
</feature>
<proteinExistence type="predicted"/>
<dbReference type="AlphaFoldDB" id="A0A4Y9YV08"/>
<accession>A0A4Y9YV08</accession>
<sequence length="324" mass="34345">MLPGALFEAAVIGREQPFPHSSCASSLPCPSSRLGHLWWPAGPINGLRSSYVSNFLETSYQLTSQSLIPTPPPASVGQISNSPLANTTIQPDLSNSTTTTNTTYISNSTVLSNPTSTTFLDPDDLPDFSNSTILSNSTSSLNSTDLDNSTRTIAYAANSTMPGTVLGISTNDNSTATGNSAGAAPGTSSDTTSDSDSNSASASVSTDFPNPTDSSDLSSASLAPALPTPTSTNYNSPRAIVPKWLLMRVPKFRRIAQSDLPAVPQSWQDPCAQQHNADAMVDFAKSAAVANHVALITNAIAYRQHLRNAIVTRRRRTARKRRRM</sequence>
<dbReference type="Proteomes" id="UP000298327">
    <property type="component" value="Unassembled WGS sequence"/>
</dbReference>
<name>A0A4Y9YV08_9AGAM</name>
<dbReference type="OrthoDB" id="2797250at2759"/>
<evidence type="ECO:0000313" key="2">
    <source>
        <dbReference type="EMBL" id="TFY66416.1"/>
    </source>
</evidence>